<name>G8ZR32_TORDE</name>
<dbReference type="RefSeq" id="XP_003680185.1">
    <property type="nucleotide sequence ID" value="XM_003680137.1"/>
</dbReference>
<gene>
    <name evidence="1" type="primary">TDEL0C00850</name>
    <name evidence="1" type="ORF">TDEL_0C00850</name>
</gene>
<proteinExistence type="predicted"/>
<dbReference type="EMBL" id="HE616744">
    <property type="protein sequence ID" value="CCE90974.1"/>
    <property type="molecule type" value="Genomic_DNA"/>
</dbReference>
<dbReference type="GeneID" id="11500309"/>
<reference evidence="1 2" key="1">
    <citation type="journal article" date="2011" name="Proc. Natl. Acad. Sci. U.S.A.">
        <title>Evolutionary erosion of yeast sex chromosomes by mating-type switching accidents.</title>
        <authorList>
            <person name="Gordon J.L."/>
            <person name="Armisen D."/>
            <person name="Proux-Wera E."/>
            <person name="Oheigeartaigh S.S."/>
            <person name="Byrne K.P."/>
            <person name="Wolfe K.H."/>
        </authorList>
    </citation>
    <scope>NUCLEOTIDE SEQUENCE [LARGE SCALE GENOMIC DNA]</scope>
    <source>
        <strain evidence="2">ATCC 10662 / CBS 1146 / NBRC 0425 / NCYC 2629 / NRRL Y-866</strain>
    </source>
</reference>
<evidence type="ECO:0000313" key="2">
    <source>
        <dbReference type="Proteomes" id="UP000005627"/>
    </source>
</evidence>
<dbReference type="eggNOG" id="ENOG502RZ58">
    <property type="taxonomic scope" value="Eukaryota"/>
</dbReference>
<dbReference type="AlphaFoldDB" id="G8ZR32"/>
<dbReference type="KEGG" id="tdl:TDEL_0C00850"/>
<protein>
    <submittedName>
        <fullName evidence="1">Uncharacterized protein</fullName>
    </submittedName>
</protein>
<organism evidence="1 2">
    <name type="scientific">Torulaspora delbrueckii</name>
    <name type="common">Yeast</name>
    <name type="synonym">Candida colliculosa</name>
    <dbReference type="NCBI Taxonomy" id="4950"/>
    <lineage>
        <taxon>Eukaryota</taxon>
        <taxon>Fungi</taxon>
        <taxon>Dikarya</taxon>
        <taxon>Ascomycota</taxon>
        <taxon>Saccharomycotina</taxon>
        <taxon>Saccharomycetes</taxon>
        <taxon>Saccharomycetales</taxon>
        <taxon>Saccharomycetaceae</taxon>
        <taxon>Torulaspora</taxon>
    </lineage>
</organism>
<accession>G8ZR32</accession>
<dbReference type="Proteomes" id="UP000005627">
    <property type="component" value="Chromosome 3"/>
</dbReference>
<dbReference type="HOGENOM" id="CLU_052997_0_0_1"/>
<evidence type="ECO:0000313" key="1">
    <source>
        <dbReference type="EMBL" id="CCE90974.1"/>
    </source>
</evidence>
<sequence length="353" mass="40954">MFQYVPPSRRLFKSRHRVSRRELQGLIDWTTTLDESIEEDSLISYAVPVVGGESRFSVLSSESGESLFEPDLRTQLQSNMSLESLIQENKKRISANQEDLELFIAARNPSLSNSARDQVSKLQCENAQLFNRGKILQERWAQVRRCNDNGILLIEIGKNGLQWFGIPADLRQQIYRCCLYQVAEACEPRDELYRAILQCCGEKQLAAQIYGNMRRNAPFLMDEKLPVEQSKLVDSRIASLYPGLHYHLTITLQWDLIHDFVRPLLLNSLCAGLRSQTISWELLDVIVFSAYYRELSRLITDEFLLGTLEQTYYKFFSDEPVQVQQQLQHIRIDLVELLEYLRRKYGQSLMGTT</sequence>
<keyword evidence="2" id="KW-1185">Reference proteome</keyword>
<dbReference type="FunCoup" id="G8ZR32">
    <property type="interactions" value="3"/>
</dbReference>
<dbReference type="InParanoid" id="G8ZR32"/>
<dbReference type="OrthoDB" id="4052116at2759"/>